<name>A0A511BXP1_9PROT</name>
<evidence type="ECO:0008006" key="3">
    <source>
        <dbReference type="Google" id="ProtNLM"/>
    </source>
</evidence>
<gene>
    <name evidence="1" type="ORF">SSA02_19610</name>
</gene>
<keyword evidence="2" id="KW-1185">Reference proteome</keyword>
<proteinExistence type="predicted"/>
<evidence type="ECO:0000313" key="1">
    <source>
        <dbReference type="EMBL" id="GEL02798.1"/>
    </source>
</evidence>
<dbReference type="OrthoDB" id="7282626at2"/>
<dbReference type="AlphaFoldDB" id="A0A511BXP1"/>
<organism evidence="1 2">
    <name type="scientific">Swaminathania salitolerans</name>
    <dbReference type="NCBI Taxonomy" id="182838"/>
    <lineage>
        <taxon>Bacteria</taxon>
        <taxon>Pseudomonadati</taxon>
        <taxon>Pseudomonadota</taxon>
        <taxon>Alphaproteobacteria</taxon>
        <taxon>Acetobacterales</taxon>
        <taxon>Acetobacteraceae</taxon>
        <taxon>Swaminathania</taxon>
    </lineage>
</organism>
<accession>A0A511BXP1</accession>
<dbReference type="RefSeq" id="WP_147093855.1">
    <property type="nucleotide sequence ID" value="NZ_BJVC01000004.1"/>
</dbReference>
<evidence type="ECO:0000313" key="2">
    <source>
        <dbReference type="Proteomes" id="UP000321405"/>
    </source>
</evidence>
<reference evidence="1 2" key="1">
    <citation type="submission" date="2019-07" db="EMBL/GenBank/DDBJ databases">
        <title>Whole genome shotgun sequence of Swaminathania salitolerans NBRC 104436.</title>
        <authorList>
            <person name="Hosoyama A."/>
            <person name="Uohara A."/>
            <person name="Ohji S."/>
            <person name="Ichikawa N."/>
        </authorList>
    </citation>
    <scope>NUCLEOTIDE SEQUENCE [LARGE SCALE GENOMIC DNA]</scope>
    <source>
        <strain evidence="1 2">NBRC 104436</strain>
    </source>
</reference>
<comment type="caution">
    <text evidence="1">The sequence shown here is derived from an EMBL/GenBank/DDBJ whole genome shotgun (WGS) entry which is preliminary data.</text>
</comment>
<protein>
    <recommendedName>
        <fullName evidence="3">DUF2946 domain-containing protein</fullName>
    </recommendedName>
</protein>
<sequence length="131" mass="13821">MSKTCQTGRGWKAFWLLALLALSIRLGLVGADPGAEDDDALGRIAALSVFCAGDGQHDVPGHHHPGWVQDDACLDAAAHQGDGNLLSFASPTGAVLSLPEARTAWRFPPVRGPPFHLRASRFAQGPPFSLS</sequence>
<dbReference type="EMBL" id="BJVC01000004">
    <property type="protein sequence ID" value="GEL02798.1"/>
    <property type="molecule type" value="Genomic_DNA"/>
</dbReference>
<dbReference type="Proteomes" id="UP000321405">
    <property type="component" value="Unassembled WGS sequence"/>
</dbReference>